<evidence type="ECO:0000313" key="1">
    <source>
        <dbReference type="EMBL" id="KAI3750225.1"/>
    </source>
</evidence>
<dbReference type="EMBL" id="CM042012">
    <property type="protein sequence ID" value="KAI3750225.1"/>
    <property type="molecule type" value="Genomic_DNA"/>
</dbReference>
<evidence type="ECO:0000313" key="2">
    <source>
        <dbReference type="Proteomes" id="UP001055811"/>
    </source>
</evidence>
<dbReference type="Proteomes" id="UP001055811">
    <property type="component" value="Linkage Group LG04"/>
</dbReference>
<proteinExistence type="predicted"/>
<comment type="caution">
    <text evidence="1">The sequence shown here is derived from an EMBL/GenBank/DDBJ whole genome shotgun (WGS) entry which is preliminary data.</text>
</comment>
<protein>
    <submittedName>
        <fullName evidence="1">Uncharacterized protein</fullName>
    </submittedName>
</protein>
<keyword evidence="2" id="KW-1185">Reference proteome</keyword>
<reference evidence="2" key="1">
    <citation type="journal article" date="2022" name="Mol. Ecol. Resour.">
        <title>The genomes of chicory, endive, great burdock and yacon provide insights into Asteraceae palaeo-polyploidization history and plant inulin production.</title>
        <authorList>
            <person name="Fan W."/>
            <person name="Wang S."/>
            <person name="Wang H."/>
            <person name="Wang A."/>
            <person name="Jiang F."/>
            <person name="Liu H."/>
            <person name="Zhao H."/>
            <person name="Xu D."/>
            <person name="Zhang Y."/>
        </authorList>
    </citation>
    <scope>NUCLEOTIDE SEQUENCE [LARGE SCALE GENOMIC DNA]</scope>
    <source>
        <strain evidence="2">cv. Punajuju</strain>
    </source>
</reference>
<accession>A0ACB9DUH4</accession>
<name>A0ACB9DUH4_CICIN</name>
<reference evidence="1 2" key="2">
    <citation type="journal article" date="2022" name="Mol. Ecol. Resour.">
        <title>The genomes of chicory, endive, great burdock and yacon provide insights into Asteraceae paleo-polyploidization history and plant inulin production.</title>
        <authorList>
            <person name="Fan W."/>
            <person name="Wang S."/>
            <person name="Wang H."/>
            <person name="Wang A."/>
            <person name="Jiang F."/>
            <person name="Liu H."/>
            <person name="Zhao H."/>
            <person name="Xu D."/>
            <person name="Zhang Y."/>
        </authorList>
    </citation>
    <scope>NUCLEOTIDE SEQUENCE [LARGE SCALE GENOMIC DNA]</scope>
    <source>
        <strain evidence="2">cv. Punajuju</strain>
        <tissue evidence="1">Leaves</tissue>
    </source>
</reference>
<sequence>MDKFNSSSATSSSQAVESSSNAAQIPNSSATPPPENHIPSSGDRSGAKHHLSMSMDASEMLTSGPEESSSIDAKKSMSVAKLAELALLQNIAPYDHHYEEIRVVTVYDLDLKEVRGNSDMRKLLTGTKNRSIIVIEDIDACV</sequence>
<gene>
    <name evidence="1" type="ORF">L2E82_20858</name>
</gene>
<organism evidence="1 2">
    <name type="scientific">Cichorium intybus</name>
    <name type="common">Chicory</name>
    <dbReference type="NCBI Taxonomy" id="13427"/>
    <lineage>
        <taxon>Eukaryota</taxon>
        <taxon>Viridiplantae</taxon>
        <taxon>Streptophyta</taxon>
        <taxon>Embryophyta</taxon>
        <taxon>Tracheophyta</taxon>
        <taxon>Spermatophyta</taxon>
        <taxon>Magnoliopsida</taxon>
        <taxon>eudicotyledons</taxon>
        <taxon>Gunneridae</taxon>
        <taxon>Pentapetalae</taxon>
        <taxon>asterids</taxon>
        <taxon>campanulids</taxon>
        <taxon>Asterales</taxon>
        <taxon>Asteraceae</taxon>
        <taxon>Cichorioideae</taxon>
        <taxon>Cichorieae</taxon>
        <taxon>Cichoriinae</taxon>
        <taxon>Cichorium</taxon>
    </lineage>
</organism>